<comment type="similarity">
    <text evidence="1">Belongs to the enoyl-CoA hydratase/isomerase family.</text>
</comment>
<dbReference type="PANTHER" id="PTHR13078:SF56">
    <property type="entry name" value="PEROXISOMAL MULTIFUNCTIONAL ENZYME TYPE 2"/>
    <property type="match status" value="1"/>
</dbReference>
<reference evidence="4 5" key="1">
    <citation type="journal article" date="2016" name="Antonie Van Leeuwenhoek">
        <title>Nocardia donostiensis sp. nov., isolated from human respiratory specimens.</title>
        <authorList>
            <person name="Ercibengoa M."/>
            <person name="Bell M."/>
            <person name="Marimon J.M."/>
            <person name="Humrighouse B."/>
            <person name="Klenk H.P."/>
            <person name="Potter G."/>
            <person name="Perez-Trallero E."/>
        </authorList>
    </citation>
    <scope>NUCLEOTIDE SEQUENCE [LARGE SCALE GENOMIC DNA]</scope>
    <source>
        <strain evidence="4 5">X1655</strain>
    </source>
</reference>
<evidence type="ECO:0000259" key="2">
    <source>
        <dbReference type="Pfam" id="PF01575"/>
    </source>
</evidence>
<accession>A0A1W0ARA4</accession>
<evidence type="ECO:0000313" key="4">
    <source>
        <dbReference type="EMBL" id="ONM46682.1"/>
    </source>
</evidence>
<comment type="caution">
    <text evidence="4">The sequence shown here is derived from an EMBL/GenBank/DDBJ whole genome shotgun (WGS) entry which is preliminary data.</text>
</comment>
<evidence type="ECO:0000313" key="5">
    <source>
        <dbReference type="Proteomes" id="UP000188836"/>
    </source>
</evidence>
<dbReference type="InterPro" id="IPR029069">
    <property type="entry name" value="HotDog_dom_sf"/>
</dbReference>
<organism evidence="4 5">
    <name type="scientific">Nocardia donostiensis</name>
    <dbReference type="NCBI Taxonomy" id="1538463"/>
    <lineage>
        <taxon>Bacteria</taxon>
        <taxon>Bacillati</taxon>
        <taxon>Actinomycetota</taxon>
        <taxon>Actinomycetes</taxon>
        <taxon>Mycobacteriales</taxon>
        <taxon>Nocardiaceae</taxon>
        <taxon>Nocardia</taxon>
    </lineage>
</organism>
<dbReference type="PANTHER" id="PTHR13078">
    <property type="entry name" value="PEROXISOMAL MULTIFUNCTIONAL ENZYME TYPE 2-RELATED"/>
    <property type="match status" value="1"/>
</dbReference>
<proteinExistence type="inferred from homology"/>
<dbReference type="OrthoDB" id="5415111at2"/>
<dbReference type="STRING" id="1538463.B0T36_23225"/>
<dbReference type="Pfam" id="PF01575">
    <property type="entry name" value="MaoC_dehydratas"/>
    <property type="match status" value="1"/>
</dbReference>
<dbReference type="Gene3D" id="3.10.129.10">
    <property type="entry name" value="Hotdog Thioesterase"/>
    <property type="match status" value="1"/>
</dbReference>
<dbReference type="CDD" id="cd03441">
    <property type="entry name" value="R_hydratase_like"/>
    <property type="match status" value="1"/>
</dbReference>
<sequence>MSTSESVGVVFDGSGLGQWTDEERFEVTAERIAEYAAATNDPIAAHRGGEVAPPVFAVVPVFTSMAPAALSVAPVELLMKLVHGEQDFRFHRPIRPGDELVVRAKPIGYQGRPNGSTVVVYAETRDAAGALVNEQWLTAFFRKVDAGPGEGEQAPGHRITDADRASEPVATVTAHIDDDQTFRYSPASGDPMPIHLDDEIARMAGLPGIINHGLCTMAFTSWAALTELADGDTARLRRLAVRFAKPVLPGRDITTTLWRTDTTEPGVSVYAFEAEAEADGEIAITDGRAEITTA</sequence>
<dbReference type="RefSeq" id="WP_077120330.1">
    <property type="nucleotide sequence ID" value="NZ_LOKT01000020.1"/>
</dbReference>
<protein>
    <submittedName>
        <fullName evidence="4">Dehydratase</fullName>
    </submittedName>
</protein>
<dbReference type="Proteomes" id="UP000188836">
    <property type="component" value="Unassembled WGS sequence"/>
</dbReference>
<feature type="domain" description="FAS1-like dehydratase" evidence="3">
    <location>
        <begin position="16"/>
        <end position="132"/>
    </location>
</feature>
<dbReference type="GO" id="GO:0004300">
    <property type="term" value="F:enoyl-CoA hydratase activity"/>
    <property type="evidence" value="ECO:0007669"/>
    <property type="project" value="TreeGrafter"/>
</dbReference>
<dbReference type="Pfam" id="PF13452">
    <property type="entry name" value="FAS1_DH_region"/>
    <property type="match status" value="1"/>
</dbReference>
<dbReference type="GO" id="GO:0044594">
    <property type="term" value="F:17-beta-hydroxysteroid dehydrogenase (NAD+) activity"/>
    <property type="evidence" value="ECO:0007669"/>
    <property type="project" value="TreeGrafter"/>
</dbReference>
<dbReference type="AlphaFoldDB" id="A0A1W0ARA4"/>
<feature type="domain" description="MaoC-like" evidence="2">
    <location>
        <begin position="168"/>
        <end position="263"/>
    </location>
</feature>
<keyword evidence="5" id="KW-1185">Reference proteome</keyword>
<dbReference type="InterPro" id="IPR039569">
    <property type="entry name" value="FAS1-like_DH_region"/>
</dbReference>
<evidence type="ECO:0000256" key="1">
    <source>
        <dbReference type="ARBA" id="ARBA00005254"/>
    </source>
</evidence>
<dbReference type="InterPro" id="IPR002539">
    <property type="entry name" value="MaoC-like_dom"/>
</dbReference>
<dbReference type="EMBL" id="MUMY01000021">
    <property type="protein sequence ID" value="ONM46682.1"/>
    <property type="molecule type" value="Genomic_DNA"/>
</dbReference>
<name>A0A1W0ARA4_9NOCA</name>
<dbReference type="GO" id="GO:0003857">
    <property type="term" value="F:(3S)-3-hydroxyacyl-CoA dehydrogenase (NAD+) activity"/>
    <property type="evidence" value="ECO:0007669"/>
    <property type="project" value="TreeGrafter"/>
</dbReference>
<dbReference type="GO" id="GO:0006635">
    <property type="term" value="P:fatty acid beta-oxidation"/>
    <property type="evidence" value="ECO:0007669"/>
    <property type="project" value="TreeGrafter"/>
</dbReference>
<evidence type="ECO:0000259" key="3">
    <source>
        <dbReference type="Pfam" id="PF13452"/>
    </source>
</evidence>
<dbReference type="SUPFAM" id="SSF54637">
    <property type="entry name" value="Thioesterase/thiol ester dehydrase-isomerase"/>
    <property type="match status" value="2"/>
</dbReference>
<gene>
    <name evidence="4" type="ORF">B0T46_21635</name>
</gene>